<evidence type="ECO:0000313" key="1">
    <source>
        <dbReference type="EMBL" id="OGZ65076.1"/>
    </source>
</evidence>
<proteinExistence type="predicted"/>
<gene>
    <name evidence="1" type="ORF">A2822_01300</name>
</gene>
<evidence type="ECO:0000313" key="2">
    <source>
        <dbReference type="Proteomes" id="UP000178774"/>
    </source>
</evidence>
<dbReference type="AlphaFoldDB" id="A0A1G2HRB1"/>
<reference evidence="1 2" key="1">
    <citation type="journal article" date="2016" name="Nat. Commun.">
        <title>Thousands of microbial genomes shed light on interconnected biogeochemical processes in an aquifer system.</title>
        <authorList>
            <person name="Anantharaman K."/>
            <person name="Brown C.T."/>
            <person name="Hug L.A."/>
            <person name="Sharon I."/>
            <person name="Castelle C.J."/>
            <person name="Probst A.J."/>
            <person name="Thomas B.C."/>
            <person name="Singh A."/>
            <person name="Wilkins M.J."/>
            <person name="Karaoz U."/>
            <person name="Brodie E.L."/>
            <person name="Williams K.H."/>
            <person name="Hubbard S.S."/>
            <person name="Banfield J.F."/>
        </authorList>
    </citation>
    <scope>NUCLEOTIDE SEQUENCE [LARGE SCALE GENOMIC DNA]</scope>
</reference>
<protein>
    <submittedName>
        <fullName evidence="1">Uncharacterized protein</fullName>
    </submittedName>
</protein>
<organism evidence="1 2">
    <name type="scientific">Candidatus Staskawiczbacteria bacterium RIFCSPHIGHO2_01_FULL_41_41</name>
    <dbReference type="NCBI Taxonomy" id="1802203"/>
    <lineage>
        <taxon>Bacteria</taxon>
        <taxon>Candidatus Staskawicziibacteriota</taxon>
    </lineage>
</organism>
<dbReference type="Proteomes" id="UP000178774">
    <property type="component" value="Unassembled WGS sequence"/>
</dbReference>
<name>A0A1G2HRB1_9BACT</name>
<accession>A0A1G2HRB1</accession>
<dbReference type="EMBL" id="MHOP01000029">
    <property type="protein sequence ID" value="OGZ65076.1"/>
    <property type="molecule type" value="Genomic_DNA"/>
</dbReference>
<sequence length="129" mass="14557">MNLLEQGLAAEKMSALWKRKQPDKWGSEPQTILANSKTRKHMQGVESLQCGRGVSYIFHLDQAGVQQQYERMQQEAHEGKLASIDLLIGFKESYEDSGKFGNLGWMITTANHPASHYTPSEDDSYDPRG</sequence>
<comment type="caution">
    <text evidence="1">The sequence shown here is derived from an EMBL/GenBank/DDBJ whole genome shotgun (WGS) entry which is preliminary data.</text>
</comment>